<dbReference type="EMBL" id="LR721781">
    <property type="protein sequence ID" value="VVW18583.1"/>
    <property type="molecule type" value="Genomic_DNA"/>
</dbReference>
<name>A0A5K1BVZ5_9MAGN</name>
<accession>A0A5K1BVZ5</accession>
<proteinExistence type="predicted"/>
<organism evidence="1">
    <name type="scientific">Nymphaea colorata</name>
    <name type="common">pocket water lily</name>
    <dbReference type="NCBI Taxonomy" id="210225"/>
    <lineage>
        <taxon>Eukaryota</taxon>
        <taxon>Viridiplantae</taxon>
        <taxon>Streptophyta</taxon>
        <taxon>Embryophyta</taxon>
        <taxon>Tracheophyta</taxon>
        <taxon>Spermatophyta</taxon>
        <taxon>Magnoliopsida</taxon>
        <taxon>Nymphaeales</taxon>
        <taxon>Nymphaeaceae</taxon>
        <taxon>Nymphaea</taxon>
    </lineage>
</organism>
<evidence type="ECO:0000313" key="1">
    <source>
        <dbReference type="EMBL" id="VVW18583.1"/>
    </source>
</evidence>
<gene>
    <name evidence="1" type="ORF">NYM_LOCUS15786</name>
</gene>
<dbReference type="AlphaFoldDB" id="A0A5K1BVZ5"/>
<reference evidence="1" key="1">
    <citation type="submission" date="2019-09" db="EMBL/GenBank/DDBJ databases">
        <authorList>
            <person name="Zhang L."/>
        </authorList>
    </citation>
    <scope>NUCLEOTIDE SEQUENCE</scope>
</reference>
<protein>
    <submittedName>
        <fullName evidence="1">Uncharacterized protein</fullName>
    </submittedName>
</protein>
<sequence length="75" mass="8313">MDSISENAVAMEKKHDHPAVFIPAIRSGEWSDIGKRVQMEDTHICIADLAKKFGFAILDGQTVSFYGVSDKELLC</sequence>